<dbReference type="EMBL" id="LSRX01008227">
    <property type="protein sequence ID" value="OLP62592.1"/>
    <property type="molecule type" value="Genomic_DNA"/>
</dbReference>
<gene>
    <name evidence="2" type="ORF">AK812_SmicGene48554</name>
</gene>
<reference evidence="2 3" key="1">
    <citation type="submission" date="2016-02" db="EMBL/GenBank/DDBJ databases">
        <title>Genome analysis of coral dinoflagellate symbionts highlights evolutionary adaptations to a symbiotic lifestyle.</title>
        <authorList>
            <person name="Aranda M."/>
            <person name="Li Y."/>
            <person name="Liew Y.J."/>
            <person name="Baumgarten S."/>
            <person name="Simakov O."/>
            <person name="Wilson M."/>
            <person name="Piel J."/>
            <person name="Ashoor H."/>
            <person name="Bougouffa S."/>
            <person name="Bajic V.B."/>
            <person name="Ryu T."/>
            <person name="Ravasi T."/>
            <person name="Bayer T."/>
            <person name="Micklem G."/>
            <person name="Kim H."/>
            <person name="Bhak J."/>
            <person name="Lajeunesse T.C."/>
            <person name="Voolstra C.R."/>
        </authorList>
    </citation>
    <scope>NUCLEOTIDE SEQUENCE [LARGE SCALE GENOMIC DNA]</scope>
    <source>
        <strain evidence="2 3">CCMP2467</strain>
    </source>
</reference>
<accession>A0A1Q9B3H3</accession>
<dbReference type="Proteomes" id="UP000186817">
    <property type="component" value="Unassembled WGS sequence"/>
</dbReference>
<evidence type="ECO:0000256" key="1">
    <source>
        <dbReference type="SAM" id="MobiDB-lite"/>
    </source>
</evidence>
<evidence type="ECO:0000313" key="3">
    <source>
        <dbReference type="Proteomes" id="UP000186817"/>
    </source>
</evidence>
<sequence>NISRTSTSSSVTRAVRARAAGRPPDLPKRRWPSLALS</sequence>
<feature type="compositionally biased region" description="Low complexity" evidence="1">
    <location>
        <begin position="1"/>
        <end position="20"/>
    </location>
</feature>
<feature type="region of interest" description="Disordered" evidence="1">
    <location>
        <begin position="1"/>
        <end position="37"/>
    </location>
</feature>
<proteinExistence type="predicted"/>
<protein>
    <submittedName>
        <fullName evidence="2">Uncharacterized protein</fullName>
    </submittedName>
</protein>
<evidence type="ECO:0000313" key="2">
    <source>
        <dbReference type="EMBL" id="OLP62592.1"/>
    </source>
</evidence>
<keyword evidence="3" id="KW-1185">Reference proteome</keyword>
<name>A0A1Q9B3H3_SYMMI</name>
<feature type="non-terminal residue" evidence="2">
    <location>
        <position position="37"/>
    </location>
</feature>
<dbReference type="AlphaFoldDB" id="A0A1Q9B3H3"/>
<comment type="caution">
    <text evidence="2">The sequence shown here is derived from an EMBL/GenBank/DDBJ whole genome shotgun (WGS) entry which is preliminary data.</text>
</comment>
<feature type="non-terminal residue" evidence="2">
    <location>
        <position position="1"/>
    </location>
</feature>
<organism evidence="2 3">
    <name type="scientific">Symbiodinium microadriaticum</name>
    <name type="common">Dinoflagellate</name>
    <name type="synonym">Zooxanthella microadriatica</name>
    <dbReference type="NCBI Taxonomy" id="2951"/>
    <lineage>
        <taxon>Eukaryota</taxon>
        <taxon>Sar</taxon>
        <taxon>Alveolata</taxon>
        <taxon>Dinophyceae</taxon>
        <taxon>Suessiales</taxon>
        <taxon>Symbiodiniaceae</taxon>
        <taxon>Symbiodinium</taxon>
    </lineage>
</organism>